<dbReference type="Gene3D" id="3.40.50.720">
    <property type="entry name" value="NAD(P)-binding Rossmann-like Domain"/>
    <property type="match status" value="1"/>
</dbReference>
<organism evidence="3 4">
    <name type="scientific">Kibdelosporangium phytohabitans</name>
    <dbReference type="NCBI Taxonomy" id="860235"/>
    <lineage>
        <taxon>Bacteria</taxon>
        <taxon>Bacillati</taxon>
        <taxon>Actinomycetota</taxon>
        <taxon>Actinomycetes</taxon>
        <taxon>Pseudonocardiales</taxon>
        <taxon>Pseudonocardiaceae</taxon>
        <taxon>Kibdelosporangium</taxon>
    </lineage>
</organism>
<reference evidence="3 4" key="1">
    <citation type="submission" date="2015-07" db="EMBL/GenBank/DDBJ databases">
        <title>Genome sequencing of Kibdelosporangium phytohabitans.</title>
        <authorList>
            <person name="Qin S."/>
            <person name="Xing K."/>
        </authorList>
    </citation>
    <scope>NUCLEOTIDE SEQUENCE [LARGE SCALE GENOMIC DNA]</scope>
    <source>
        <strain evidence="3 4">KLBMP1111</strain>
    </source>
</reference>
<keyword evidence="4" id="KW-1185">Reference proteome</keyword>
<dbReference type="CDD" id="cd05233">
    <property type="entry name" value="SDR_c"/>
    <property type="match status" value="1"/>
</dbReference>
<gene>
    <name evidence="3" type="ORF">AOZ06_32730</name>
</gene>
<keyword evidence="2" id="KW-0560">Oxidoreductase</keyword>
<dbReference type="Proteomes" id="UP000063699">
    <property type="component" value="Chromosome"/>
</dbReference>
<dbReference type="EMBL" id="CP012752">
    <property type="protein sequence ID" value="ALG11019.1"/>
    <property type="molecule type" value="Genomic_DNA"/>
</dbReference>
<dbReference type="InterPro" id="IPR002347">
    <property type="entry name" value="SDR_fam"/>
</dbReference>
<protein>
    <submittedName>
        <fullName evidence="3">3-oxoacyl-ACP reductase</fullName>
    </submittedName>
</protein>
<dbReference type="SUPFAM" id="SSF51735">
    <property type="entry name" value="NAD(P)-binding Rossmann-fold domains"/>
    <property type="match status" value="1"/>
</dbReference>
<dbReference type="PANTHER" id="PTHR43669:SF3">
    <property type="entry name" value="ALCOHOL DEHYDROGENASE, PUTATIVE (AFU_ORTHOLOGUE AFUA_3G03445)-RELATED"/>
    <property type="match status" value="1"/>
</dbReference>
<dbReference type="KEGG" id="kphy:AOZ06_32730"/>
<proteinExistence type="inferred from homology"/>
<name>A0A0N9I943_9PSEU</name>
<dbReference type="GO" id="GO:0016491">
    <property type="term" value="F:oxidoreductase activity"/>
    <property type="evidence" value="ECO:0007669"/>
    <property type="project" value="UniProtKB-KW"/>
</dbReference>
<sequence>MLLEGKNAIIYGAGTVGTAVASSFVKEGARVFLAGRTMATLEDARERVGGQVEVAQVDATDEQQVNAHADAVATKAGSIDISMNVISDTDVQGTPMIEMTLDDYIRPVITAVSSKFLTSCAAARHMIKQKSGVILALGGSVERNPSMHDYNFGGIQVTFDAVESMRRQLSVELGRYGIRVVSLRTSGLVESIPADYANRDMILSSIIDQTLTGLPATPQDVGNVAAFAASDWARTITGTEINMTCGTAID</sequence>
<dbReference type="OrthoDB" id="670853at2"/>
<dbReference type="Pfam" id="PF13561">
    <property type="entry name" value="adh_short_C2"/>
    <property type="match status" value="1"/>
</dbReference>
<evidence type="ECO:0000313" key="3">
    <source>
        <dbReference type="EMBL" id="ALG11019.1"/>
    </source>
</evidence>
<evidence type="ECO:0000256" key="1">
    <source>
        <dbReference type="ARBA" id="ARBA00006484"/>
    </source>
</evidence>
<dbReference type="InterPro" id="IPR036291">
    <property type="entry name" value="NAD(P)-bd_dom_sf"/>
</dbReference>
<dbReference type="AlphaFoldDB" id="A0A0N9I943"/>
<dbReference type="STRING" id="860235.AOZ06_32730"/>
<evidence type="ECO:0000256" key="2">
    <source>
        <dbReference type="ARBA" id="ARBA00023002"/>
    </source>
</evidence>
<evidence type="ECO:0000313" key="4">
    <source>
        <dbReference type="Proteomes" id="UP000063699"/>
    </source>
</evidence>
<dbReference type="RefSeq" id="WP_054292921.1">
    <property type="nucleotide sequence ID" value="NZ_CP012752.1"/>
</dbReference>
<dbReference type="PANTHER" id="PTHR43669">
    <property type="entry name" value="5-KETO-D-GLUCONATE 5-REDUCTASE"/>
    <property type="match status" value="1"/>
</dbReference>
<accession>A0A0N9I943</accession>
<comment type="similarity">
    <text evidence="1">Belongs to the short-chain dehydrogenases/reductases (SDR) family.</text>
</comment>